<dbReference type="Proteomes" id="UP000762676">
    <property type="component" value="Unassembled WGS sequence"/>
</dbReference>
<evidence type="ECO:0000313" key="2">
    <source>
        <dbReference type="Proteomes" id="UP000762676"/>
    </source>
</evidence>
<dbReference type="PANTHER" id="PTHR10773">
    <property type="entry name" value="DNA-DIRECTED RNA POLYMERASES I, II, AND III SUBUNIT RPABC2"/>
    <property type="match status" value="1"/>
</dbReference>
<protein>
    <submittedName>
        <fullName evidence="1">E2F transcription factor 6</fullName>
    </submittedName>
</protein>
<name>A0AAV4EPY5_9GAST</name>
<organism evidence="1 2">
    <name type="scientific">Elysia marginata</name>
    <dbReference type="NCBI Taxonomy" id="1093978"/>
    <lineage>
        <taxon>Eukaryota</taxon>
        <taxon>Metazoa</taxon>
        <taxon>Spiralia</taxon>
        <taxon>Lophotrochozoa</taxon>
        <taxon>Mollusca</taxon>
        <taxon>Gastropoda</taxon>
        <taxon>Heterobranchia</taxon>
        <taxon>Euthyneura</taxon>
        <taxon>Panpulmonata</taxon>
        <taxon>Sacoglossa</taxon>
        <taxon>Placobranchoidea</taxon>
        <taxon>Plakobranchidae</taxon>
        <taxon>Elysia</taxon>
    </lineage>
</organism>
<sequence>MGPTCTSTYCQKSKSRHCSTFDEERRKAIFTEFWNMRSWDERYTYVKTMVKKVKKKQARSESEERDRSYEWNLSSTEGEHKQVCRKMFASTLGVSERTLCSWLTTEKQNIVPAVEPEVANPQTINKPLSEED</sequence>
<dbReference type="PANTHER" id="PTHR10773:SF19">
    <property type="match status" value="1"/>
</dbReference>
<accession>A0AAV4EPY5</accession>
<reference evidence="1 2" key="1">
    <citation type="journal article" date="2021" name="Elife">
        <title>Chloroplast acquisition without the gene transfer in kleptoplastic sea slugs, Plakobranchus ocellatus.</title>
        <authorList>
            <person name="Maeda T."/>
            <person name="Takahashi S."/>
            <person name="Yoshida T."/>
            <person name="Shimamura S."/>
            <person name="Takaki Y."/>
            <person name="Nagai Y."/>
            <person name="Toyoda A."/>
            <person name="Suzuki Y."/>
            <person name="Arimoto A."/>
            <person name="Ishii H."/>
            <person name="Satoh N."/>
            <person name="Nishiyama T."/>
            <person name="Hasebe M."/>
            <person name="Maruyama T."/>
            <person name="Minagawa J."/>
            <person name="Obokata J."/>
            <person name="Shigenobu S."/>
        </authorList>
    </citation>
    <scope>NUCLEOTIDE SEQUENCE [LARGE SCALE GENOMIC DNA]</scope>
</reference>
<evidence type="ECO:0000313" key="1">
    <source>
        <dbReference type="EMBL" id="GFR62271.1"/>
    </source>
</evidence>
<dbReference type="EMBL" id="BMAT01007333">
    <property type="protein sequence ID" value="GFR62271.1"/>
    <property type="molecule type" value="Genomic_DNA"/>
</dbReference>
<gene>
    <name evidence="1" type="ORF">ElyMa_003577900</name>
</gene>
<keyword evidence="2" id="KW-1185">Reference proteome</keyword>
<comment type="caution">
    <text evidence="1">The sequence shown here is derived from an EMBL/GenBank/DDBJ whole genome shotgun (WGS) entry which is preliminary data.</text>
</comment>
<dbReference type="AlphaFoldDB" id="A0AAV4EPY5"/>
<proteinExistence type="predicted"/>